<name>A0A0F3ND71_ANAPH</name>
<accession>A0A0F3ND71</accession>
<protein>
    <submittedName>
        <fullName evidence="1">Uncharacterized protein</fullName>
    </submittedName>
</protein>
<evidence type="ECO:0000313" key="1">
    <source>
        <dbReference type="EMBL" id="KJV64859.1"/>
    </source>
</evidence>
<dbReference type="Proteomes" id="UP000033441">
    <property type="component" value="Unassembled WGS sequence"/>
</dbReference>
<dbReference type="PATRIC" id="fig|1359152.3.peg.753"/>
<dbReference type="EMBL" id="LANV01000001">
    <property type="protein sequence ID" value="KJV64859.1"/>
    <property type="molecule type" value="Genomic_DNA"/>
</dbReference>
<reference evidence="1 2" key="1">
    <citation type="submission" date="2015-02" db="EMBL/GenBank/DDBJ databases">
        <title>Genome Sequencing of Rickettsiales.</title>
        <authorList>
            <person name="Daugherty S.C."/>
            <person name="Su Q."/>
            <person name="Abolude K."/>
            <person name="Beier-Sexton M."/>
            <person name="Carlyon J.A."/>
            <person name="Carter R."/>
            <person name="Day N.P."/>
            <person name="Dumler S.J."/>
            <person name="Dyachenko V."/>
            <person name="Godinez A."/>
            <person name="Kurtti T.J."/>
            <person name="Lichay M."/>
            <person name="Mullins K.E."/>
            <person name="Ott S."/>
            <person name="Pappas-Brown V."/>
            <person name="Paris D.H."/>
            <person name="Patel P."/>
            <person name="Richards A.L."/>
            <person name="Sadzewicz L."/>
            <person name="Sears K."/>
            <person name="Seidman D."/>
            <person name="Sengamalay N."/>
            <person name="Stenos J."/>
            <person name="Tallon L.J."/>
            <person name="Vincent G."/>
            <person name="Fraser C.M."/>
            <person name="Munderloh U."/>
            <person name="Dunning-Hotopp J.C."/>
        </authorList>
    </citation>
    <scope>NUCLEOTIDE SEQUENCE [LARGE SCALE GENOMIC DNA]</scope>
    <source>
        <strain evidence="1 2">ApMUC09</strain>
    </source>
</reference>
<dbReference type="AlphaFoldDB" id="A0A0F3ND71"/>
<sequence length="53" mass="6062">MKAFTLREANLSVQVVALRDHKTTSFVVKFTYRLPGDIVADLILLKMACFYAR</sequence>
<proteinExistence type="predicted"/>
<evidence type="ECO:0000313" key="2">
    <source>
        <dbReference type="Proteomes" id="UP000033441"/>
    </source>
</evidence>
<comment type="caution">
    <text evidence="1">The sequence shown here is derived from an EMBL/GenBank/DDBJ whole genome shotgun (WGS) entry which is preliminary data.</text>
</comment>
<gene>
    <name evidence="1" type="ORF">APHMUC_0711</name>
</gene>
<organism evidence="1 2">
    <name type="scientific">Anaplasma phagocytophilum str. ApMUC09</name>
    <dbReference type="NCBI Taxonomy" id="1359152"/>
    <lineage>
        <taxon>Bacteria</taxon>
        <taxon>Pseudomonadati</taxon>
        <taxon>Pseudomonadota</taxon>
        <taxon>Alphaproteobacteria</taxon>
        <taxon>Rickettsiales</taxon>
        <taxon>Anaplasmataceae</taxon>
        <taxon>Anaplasma</taxon>
        <taxon>phagocytophilum group</taxon>
    </lineage>
</organism>